<feature type="transmembrane region" description="Helical" evidence="1">
    <location>
        <begin position="37"/>
        <end position="57"/>
    </location>
</feature>
<organism evidence="2 3">
    <name type="scientific">Amphritea atlantica</name>
    <dbReference type="NCBI Taxonomy" id="355243"/>
    <lineage>
        <taxon>Bacteria</taxon>
        <taxon>Pseudomonadati</taxon>
        <taxon>Pseudomonadota</taxon>
        <taxon>Gammaproteobacteria</taxon>
        <taxon>Oceanospirillales</taxon>
        <taxon>Oceanospirillaceae</taxon>
        <taxon>Amphritea</taxon>
    </lineage>
</organism>
<gene>
    <name evidence="2" type="ORF">KDX31_05150</name>
</gene>
<keyword evidence="1" id="KW-0472">Membrane</keyword>
<proteinExistence type="predicted"/>
<evidence type="ECO:0000313" key="2">
    <source>
        <dbReference type="EMBL" id="UTW05306.1"/>
    </source>
</evidence>
<evidence type="ECO:0000256" key="1">
    <source>
        <dbReference type="SAM" id="Phobius"/>
    </source>
</evidence>
<accession>A0ABY5H0G9</accession>
<feature type="transmembrane region" description="Helical" evidence="1">
    <location>
        <begin position="69"/>
        <end position="87"/>
    </location>
</feature>
<keyword evidence="1" id="KW-1133">Transmembrane helix</keyword>
<keyword evidence="3" id="KW-1185">Reference proteome</keyword>
<protein>
    <submittedName>
        <fullName evidence="2">TonB-dependent receptor</fullName>
    </submittedName>
</protein>
<evidence type="ECO:0000313" key="3">
    <source>
        <dbReference type="Proteomes" id="UP001059950"/>
    </source>
</evidence>
<sequence>MDRKFVFTGLIYAVIGMSLGIFMAASHNHEQMVTHAHIMLAGFVVSFIYALCHKLWLGGAINTLKKVQFYVHQIGIAVLFLGLFLLYGGFIPMETIDPVLALASFFVLAGMIMMLILFIKSDEARQRA</sequence>
<reference evidence="2" key="1">
    <citation type="submission" date="2021-04" db="EMBL/GenBank/DDBJ databases">
        <title>Oceanospirillales bacteria with DddD are important DMSP degraders in coastal seawater.</title>
        <authorList>
            <person name="Liu J."/>
        </authorList>
    </citation>
    <scope>NUCLEOTIDE SEQUENCE</scope>
    <source>
        <strain evidence="2">GY6</strain>
    </source>
</reference>
<dbReference type="Proteomes" id="UP001059950">
    <property type="component" value="Chromosome"/>
</dbReference>
<name>A0ABY5H0G9_9GAMM</name>
<dbReference type="InterPro" id="IPR036927">
    <property type="entry name" value="Cyt_c_oxase-like_su1_sf"/>
</dbReference>
<feature type="transmembrane region" description="Helical" evidence="1">
    <location>
        <begin position="99"/>
        <end position="119"/>
    </location>
</feature>
<keyword evidence="2" id="KW-0675">Receptor</keyword>
<feature type="transmembrane region" description="Helical" evidence="1">
    <location>
        <begin position="5"/>
        <end position="25"/>
    </location>
</feature>
<dbReference type="Gene3D" id="1.20.210.10">
    <property type="entry name" value="Cytochrome c oxidase-like, subunit I domain"/>
    <property type="match status" value="1"/>
</dbReference>
<keyword evidence="1" id="KW-0812">Transmembrane</keyword>
<dbReference type="EMBL" id="CP073344">
    <property type="protein sequence ID" value="UTW05306.1"/>
    <property type="molecule type" value="Genomic_DNA"/>
</dbReference>